<keyword evidence="4" id="KW-0805">Transcription regulation</keyword>
<comment type="subcellular location">
    <subcellularLocation>
        <location evidence="1">Nucleus</location>
    </subcellularLocation>
</comment>
<dbReference type="EMBL" id="ML976996">
    <property type="protein sequence ID" value="KAF1955066.1"/>
    <property type="molecule type" value="Genomic_DNA"/>
</dbReference>
<protein>
    <recommendedName>
        <fullName evidence="9">Zn(2)-C6 fungal-type domain-containing protein</fullName>
    </recommendedName>
</protein>
<evidence type="ECO:0000256" key="2">
    <source>
        <dbReference type="ARBA" id="ARBA00022723"/>
    </source>
</evidence>
<dbReference type="GO" id="GO:0008270">
    <property type="term" value="F:zinc ion binding"/>
    <property type="evidence" value="ECO:0007669"/>
    <property type="project" value="InterPro"/>
</dbReference>
<dbReference type="GO" id="GO:0000981">
    <property type="term" value="F:DNA-binding transcription factor activity, RNA polymerase II-specific"/>
    <property type="evidence" value="ECO:0007669"/>
    <property type="project" value="InterPro"/>
</dbReference>
<feature type="region of interest" description="Disordered" evidence="8">
    <location>
        <begin position="651"/>
        <end position="685"/>
    </location>
</feature>
<feature type="domain" description="Zn(2)-C6 fungal-type" evidence="9">
    <location>
        <begin position="63"/>
        <end position="96"/>
    </location>
</feature>
<reference evidence="10" key="1">
    <citation type="journal article" date="2020" name="Stud. Mycol.">
        <title>101 Dothideomycetes genomes: a test case for predicting lifestyles and emergence of pathogens.</title>
        <authorList>
            <person name="Haridas S."/>
            <person name="Albert R."/>
            <person name="Binder M."/>
            <person name="Bloem J."/>
            <person name="Labutti K."/>
            <person name="Salamov A."/>
            <person name="Andreopoulos B."/>
            <person name="Baker S."/>
            <person name="Barry K."/>
            <person name="Bills G."/>
            <person name="Bluhm B."/>
            <person name="Cannon C."/>
            <person name="Castanera R."/>
            <person name="Culley D."/>
            <person name="Daum C."/>
            <person name="Ezra D."/>
            <person name="Gonzalez J."/>
            <person name="Henrissat B."/>
            <person name="Kuo A."/>
            <person name="Liang C."/>
            <person name="Lipzen A."/>
            <person name="Lutzoni F."/>
            <person name="Magnuson J."/>
            <person name="Mondo S."/>
            <person name="Nolan M."/>
            <person name="Ohm R."/>
            <person name="Pangilinan J."/>
            <person name="Park H.-J."/>
            <person name="Ramirez L."/>
            <person name="Alfaro M."/>
            <person name="Sun H."/>
            <person name="Tritt A."/>
            <person name="Yoshinaga Y."/>
            <person name="Zwiers L.-H."/>
            <person name="Turgeon B."/>
            <person name="Goodwin S."/>
            <person name="Spatafora J."/>
            <person name="Crous P."/>
            <person name="Grigoriev I."/>
        </authorList>
    </citation>
    <scope>NUCLEOTIDE SEQUENCE</scope>
    <source>
        <strain evidence="10">CBS 675.92</strain>
    </source>
</reference>
<evidence type="ECO:0000256" key="4">
    <source>
        <dbReference type="ARBA" id="ARBA00023015"/>
    </source>
</evidence>
<dbReference type="PROSITE" id="PS00463">
    <property type="entry name" value="ZN2_CY6_FUNGAL_1"/>
    <property type="match status" value="1"/>
</dbReference>
<keyword evidence="11" id="KW-1185">Reference proteome</keyword>
<dbReference type="GO" id="GO:0000976">
    <property type="term" value="F:transcription cis-regulatory region binding"/>
    <property type="evidence" value="ECO:0007669"/>
    <property type="project" value="TreeGrafter"/>
</dbReference>
<feature type="compositionally biased region" description="Polar residues" evidence="8">
    <location>
        <begin position="1"/>
        <end position="30"/>
    </location>
</feature>
<dbReference type="PROSITE" id="PS50048">
    <property type="entry name" value="ZN2_CY6_FUNGAL_2"/>
    <property type="match status" value="1"/>
</dbReference>
<keyword evidence="6" id="KW-0804">Transcription</keyword>
<dbReference type="OrthoDB" id="2341546at2759"/>
<feature type="compositionally biased region" description="Acidic residues" evidence="8">
    <location>
        <begin position="36"/>
        <end position="45"/>
    </location>
</feature>
<evidence type="ECO:0000256" key="8">
    <source>
        <dbReference type="SAM" id="MobiDB-lite"/>
    </source>
</evidence>
<dbReference type="InterPro" id="IPR051089">
    <property type="entry name" value="prtT"/>
</dbReference>
<dbReference type="Gene3D" id="4.10.240.10">
    <property type="entry name" value="Zn(2)-C6 fungal-type DNA-binding domain"/>
    <property type="match status" value="1"/>
</dbReference>
<evidence type="ECO:0000256" key="3">
    <source>
        <dbReference type="ARBA" id="ARBA00022833"/>
    </source>
</evidence>
<dbReference type="PANTHER" id="PTHR31845:SF21">
    <property type="entry name" value="REGULATORY PROTEIN LEU3"/>
    <property type="match status" value="1"/>
</dbReference>
<keyword evidence="7" id="KW-0539">Nucleus</keyword>
<dbReference type="GO" id="GO:0001216">
    <property type="term" value="F:DNA-binding transcription activator activity"/>
    <property type="evidence" value="ECO:0007669"/>
    <property type="project" value="UniProtKB-ARBA"/>
</dbReference>
<dbReference type="SUPFAM" id="SSF57701">
    <property type="entry name" value="Zn2/Cys6 DNA-binding domain"/>
    <property type="match status" value="1"/>
</dbReference>
<dbReference type="PANTHER" id="PTHR31845">
    <property type="entry name" value="FINGER DOMAIN PROTEIN, PUTATIVE-RELATED"/>
    <property type="match status" value="1"/>
</dbReference>
<accession>A0A6A5TWJ3</accession>
<dbReference type="Pfam" id="PF00172">
    <property type="entry name" value="Zn_clus"/>
    <property type="match status" value="1"/>
</dbReference>
<dbReference type="AlphaFoldDB" id="A0A6A5TWJ3"/>
<organism evidence="10 11">
    <name type="scientific">Byssothecium circinans</name>
    <dbReference type="NCBI Taxonomy" id="147558"/>
    <lineage>
        <taxon>Eukaryota</taxon>
        <taxon>Fungi</taxon>
        <taxon>Dikarya</taxon>
        <taxon>Ascomycota</taxon>
        <taxon>Pezizomycotina</taxon>
        <taxon>Dothideomycetes</taxon>
        <taxon>Pleosporomycetidae</taxon>
        <taxon>Pleosporales</taxon>
        <taxon>Massarineae</taxon>
        <taxon>Massarinaceae</taxon>
        <taxon>Byssothecium</taxon>
    </lineage>
</organism>
<dbReference type="GO" id="GO:0006351">
    <property type="term" value="P:DNA-templated transcription"/>
    <property type="evidence" value="ECO:0007669"/>
    <property type="project" value="InterPro"/>
</dbReference>
<evidence type="ECO:0000256" key="1">
    <source>
        <dbReference type="ARBA" id="ARBA00004123"/>
    </source>
</evidence>
<dbReference type="Pfam" id="PF04082">
    <property type="entry name" value="Fungal_trans"/>
    <property type="match status" value="1"/>
</dbReference>
<dbReference type="SMART" id="SM00066">
    <property type="entry name" value="GAL4"/>
    <property type="match status" value="1"/>
</dbReference>
<evidence type="ECO:0000313" key="11">
    <source>
        <dbReference type="Proteomes" id="UP000800035"/>
    </source>
</evidence>
<gene>
    <name evidence="10" type="ORF">CC80DRAFT_111354</name>
</gene>
<dbReference type="SMART" id="SM00906">
    <property type="entry name" value="Fungal_trans"/>
    <property type="match status" value="1"/>
</dbReference>
<dbReference type="InterPro" id="IPR036864">
    <property type="entry name" value="Zn2-C6_fun-type_DNA-bd_sf"/>
</dbReference>
<dbReference type="FunFam" id="4.10.240.10:FF:000003">
    <property type="entry name" value="C6 transcription factor (Leu3)"/>
    <property type="match status" value="1"/>
</dbReference>
<evidence type="ECO:0000256" key="5">
    <source>
        <dbReference type="ARBA" id="ARBA00023125"/>
    </source>
</evidence>
<keyword evidence="2" id="KW-0479">Metal-binding</keyword>
<evidence type="ECO:0000256" key="6">
    <source>
        <dbReference type="ARBA" id="ARBA00023163"/>
    </source>
</evidence>
<keyword evidence="3" id="KW-0862">Zinc</keyword>
<keyword evidence="5" id="KW-0238">DNA-binding</keyword>
<dbReference type="InterPro" id="IPR007219">
    <property type="entry name" value="XnlR_reg_dom"/>
</dbReference>
<sequence>MLSASPVTPGTHNPLSYATSPPQSARSQTFKRPASSDDDEHDDNDNTPQGRALSRRNTVVKRACNECRQQKLKCNVQQDPFVSCARCVKQQLKCVIEPNFKRVGKRTRNAEMEKEMDYLRDRLALYERTHGMLPNNHQPPQQQQHQQAMFTAPQPKMDPRFAPGPIQTEDDAFLQTQHQQVAATSLLDLRSGSPMMHTLENVRLTPSQVTELFTEFFDLYHPFLPFLDPTRSPDDVCSKDNKLLFWAIISVAARHYTRDPTLLKRLKEPLTDLIWTTIKGQTNHHVVKALCLLCYWPLPQHRTVSDPTFMLCGIMMQVATQIGLHRPTHPQDFSRKKVRLQVEDIQDRRRTWAVCNIVAQTVSTGHGQPSITLYDSTLDFKTDDEDDMRIITPDLFVRLRQEMAASRINRLLYSTNNYRFAEGAATSYMNLEADRLKEERRTLDGVNQRLEELHHCAVALHLHLYSFFNREAQLERRSDLLNLYFAATAFLDRVFELQRDNQLICAPYHIMQMALAAGFALLKLLNSDFAGRLPSEGRQYVLQTIEALRKSKVETNDLLDRFAEVLAQLWKESSRGRSLHSMSQSPVIGNPGMTPMFNREVQPQQQRGHRRDSSTILDNPLGLIVRSRMSMSVVFDCVWRWRESQLSNPGEHLDQIVRDNPTNPDSSSSSTPPPGVIVENPTHSLPNFNPHLNTLSMPLQLPNGLASANSYEFFDSVSWMLEAQNDWQGQYGGGFPNDFSS</sequence>
<name>A0A6A5TWJ3_9PLEO</name>
<dbReference type="Proteomes" id="UP000800035">
    <property type="component" value="Unassembled WGS sequence"/>
</dbReference>
<dbReference type="CDD" id="cd12148">
    <property type="entry name" value="fungal_TF_MHR"/>
    <property type="match status" value="1"/>
</dbReference>
<evidence type="ECO:0000259" key="9">
    <source>
        <dbReference type="PROSITE" id="PS50048"/>
    </source>
</evidence>
<dbReference type="GO" id="GO:0005634">
    <property type="term" value="C:nucleus"/>
    <property type="evidence" value="ECO:0007669"/>
    <property type="project" value="UniProtKB-SubCell"/>
</dbReference>
<evidence type="ECO:0000256" key="7">
    <source>
        <dbReference type="ARBA" id="ARBA00023242"/>
    </source>
</evidence>
<proteinExistence type="predicted"/>
<feature type="region of interest" description="Disordered" evidence="8">
    <location>
        <begin position="1"/>
        <end position="54"/>
    </location>
</feature>
<dbReference type="CDD" id="cd00067">
    <property type="entry name" value="GAL4"/>
    <property type="match status" value="1"/>
</dbReference>
<dbReference type="InterPro" id="IPR001138">
    <property type="entry name" value="Zn2Cys6_DnaBD"/>
</dbReference>
<feature type="compositionally biased region" description="Low complexity" evidence="8">
    <location>
        <begin position="659"/>
        <end position="670"/>
    </location>
</feature>
<evidence type="ECO:0000313" key="10">
    <source>
        <dbReference type="EMBL" id="KAF1955066.1"/>
    </source>
</evidence>